<accession>A0A813FV92</accession>
<evidence type="ECO:0000313" key="2">
    <source>
        <dbReference type="EMBL" id="CAE8616148.1"/>
    </source>
</evidence>
<keyword evidence="3" id="KW-1185">Reference proteome</keyword>
<evidence type="ECO:0000313" key="3">
    <source>
        <dbReference type="Proteomes" id="UP000654075"/>
    </source>
</evidence>
<dbReference type="EMBL" id="CAJNNV010025800">
    <property type="protein sequence ID" value="CAE8616148.1"/>
    <property type="molecule type" value="Genomic_DNA"/>
</dbReference>
<dbReference type="AlphaFoldDB" id="A0A813FV92"/>
<evidence type="ECO:0000256" key="1">
    <source>
        <dbReference type="SAM" id="MobiDB-lite"/>
    </source>
</evidence>
<name>A0A813FV92_POLGL</name>
<sequence>MGLSTNGIDLQAGEAMPTTIANPTNCKYKASLLSMKAVQEICSEKVQMDGEKANKKLPCMQCQYATVIEEKPHEASSAPGPAIAGERRTVNRGAGKMPSVKSNPRDAPHPRGSAPFQE</sequence>
<reference evidence="2" key="1">
    <citation type="submission" date="2021-02" db="EMBL/GenBank/DDBJ databases">
        <authorList>
            <person name="Dougan E. K."/>
            <person name="Rhodes N."/>
            <person name="Thang M."/>
            <person name="Chan C."/>
        </authorList>
    </citation>
    <scope>NUCLEOTIDE SEQUENCE</scope>
</reference>
<feature type="region of interest" description="Disordered" evidence="1">
    <location>
        <begin position="72"/>
        <end position="118"/>
    </location>
</feature>
<protein>
    <submittedName>
        <fullName evidence="2">Uncharacterized protein</fullName>
    </submittedName>
</protein>
<dbReference type="Proteomes" id="UP000654075">
    <property type="component" value="Unassembled WGS sequence"/>
</dbReference>
<gene>
    <name evidence="2" type="ORF">PGLA1383_LOCUS33852</name>
</gene>
<organism evidence="2 3">
    <name type="scientific">Polarella glacialis</name>
    <name type="common">Dinoflagellate</name>
    <dbReference type="NCBI Taxonomy" id="89957"/>
    <lineage>
        <taxon>Eukaryota</taxon>
        <taxon>Sar</taxon>
        <taxon>Alveolata</taxon>
        <taxon>Dinophyceae</taxon>
        <taxon>Suessiales</taxon>
        <taxon>Suessiaceae</taxon>
        <taxon>Polarella</taxon>
    </lineage>
</organism>
<comment type="caution">
    <text evidence="2">The sequence shown here is derived from an EMBL/GenBank/DDBJ whole genome shotgun (WGS) entry which is preliminary data.</text>
</comment>
<proteinExistence type="predicted"/>